<reference evidence="3 4" key="1">
    <citation type="submission" date="2024-02" db="EMBL/GenBank/DDBJ databases">
        <authorList>
            <person name="Chen Y."/>
            <person name="Shah S."/>
            <person name="Dougan E. K."/>
            <person name="Thang M."/>
            <person name="Chan C."/>
        </authorList>
    </citation>
    <scope>NUCLEOTIDE SEQUENCE [LARGE SCALE GENOMIC DNA]</scope>
</reference>
<evidence type="ECO:0000256" key="1">
    <source>
        <dbReference type="SAM" id="Coils"/>
    </source>
</evidence>
<protein>
    <recommendedName>
        <fullName evidence="5">PDZ domain-containing protein</fullName>
    </recommendedName>
</protein>
<evidence type="ECO:0008006" key="5">
    <source>
        <dbReference type="Google" id="ProtNLM"/>
    </source>
</evidence>
<dbReference type="Proteomes" id="UP001642484">
    <property type="component" value="Unassembled WGS sequence"/>
</dbReference>
<sequence>METAADGCLHMMRGQRWTLTSGLQTTLDLGQSLSSPTSKLTARTARTAREPCRLGDQRSPRSLSSSSSWLPWGVELGPRLTPPTAWTSNVRFLESSPGLPSRLGVEDYQIPPTIQERLATLKAEEKSLEEQLEAVSVTHANLQQALQKADQKDTLWQARSREPQSQVKAAIEARQQLFENDLNEAMRKAEEDKATLTSSLQEQLDSLTARNEYLQQQLHEAKEHEQATEAENEMLRKELKKAQQEAKEKAALASALQETFVAERKEVQAEVALKEQLEGFNVVKLQLETLIVKLQEQFGEVGTRMEKEAESEPLKTELKHSQLKVEELTASYSASQAENQELKKKLEQAKQEAEELATSCSDLKALVNLDRHGTSASRWIGEYEVELDQRNGKRLGMELEAGGHMVIVTRVDSDSLVEEWNKSAEESQMVRTNYLIVEVNGIRGEASEMMVECEKDQVLRLKLLKVDGDPWRNRDYALARVSSDGDYLHRAPDDLLRDRELVLRAICSSEGPFDALEHCSPQLLHDPSFVEEAVRRSQAPWLLRLPQLKHFSEDKDLRQRCEAVAGTGLVFTWYRSATCFLKMRECFWATGASVPGGEAYKEVMKYLEERPGGAVNLWIEDTPVFGASADGGKWQHPPRPCGRDMKPVPAGRSGMWNCNVESRTGDHRPQVGSRHPCWCCRWLERVQQMHKEGYVICCVTSNIYDPEWVEKYGAGSSELSDDQAQRFGQPRERFRNGRPGKWGTGAIKITSMFGGKFNREAPVDQRTRLPLGQGCRWERQALDSLEFPVFVFFMP</sequence>
<name>A0ABP0QLV2_9DINO</name>
<evidence type="ECO:0000256" key="2">
    <source>
        <dbReference type="SAM" id="MobiDB-lite"/>
    </source>
</evidence>
<feature type="coiled-coil region" evidence="1">
    <location>
        <begin position="118"/>
        <end position="259"/>
    </location>
</feature>
<feature type="region of interest" description="Disordered" evidence="2">
    <location>
        <begin position="720"/>
        <end position="740"/>
    </location>
</feature>
<keyword evidence="1" id="KW-0175">Coiled coil</keyword>
<accession>A0ABP0QLV2</accession>
<feature type="compositionally biased region" description="Basic and acidic residues" evidence="2">
    <location>
        <begin position="47"/>
        <end position="59"/>
    </location>
</feature>
<feature type="compositionally biased region" description="Polar residues" evidence="2">
    <location>
        <begin position="32"/>
        <end position="41"/>
    </location>
</feature>
<organism evidence="3 4">
    <name type="scientific">Durusdinium trenchii</name>
    <dbReference type="NCBI Taxonomy" id="1381693"/>
    <lineage>
        <taxon>Eukaryota</taxon>
        <taxon>Sar</taxon>
        <taxon>Alveolata</taxon>
        <taxon>Dinophyceae</taxon>
        <taxon>Suessiales</taxon>
        <taxon>Symbiodiniaceae</taxon>
        <taxon>Durusdinium</taxon>
    </lineage>
</organism>
<feature type="region of interest" description="Disordered" evidence="2">
    <location>
        <begin position="32"/>
        <end position="66"/>
    </location>
</feature>
<keyword evidence="4" id="KW-1185">Reference proteome</keyword>
<dbReference type="EMBL" id="CAXAMN010024584">
    <property type="protein sequence ID" value="CAK9087971.1"/>
    <property type="molecule type" value="Genomic_DNA"/>
</dbReference>
<evidence type="ECO:0000313" key="4">
    <source>
        <dbReference type="Proteomes" id="UP001642484"/>
    </source>
</evidence>
<comment type="caution">
    <text evidence="3">The sequence shown here is derived from an EMBL/GenBank/DDBJ whole genome shotgun (WGS) entry which is preliminary data.</text>
</comment>
<proteinExistence type="predicted"/>
<feature type="coiled-coil region" evidence="1">
    <location>
        <begin position="325"/>
        <end position="366"/>
    </location>
</feature>
<evidence type="ECO:0000313" key="3">
    <source>
        <dbReference type="EMBL" id="CAK9087971.1"/>
    </source>
</evidence>
<gene>
    <name evidence="3" type="ORF">CCMP2556_LOCUS42467</name>
</gene>